<gene>
    <name evidence="12" type="ORF">CNY62_01075</name>
</gene>
<keyword evidence="6 8" id="KW-0413">Isomerase</keyword>
<keyword evidence="7 8" id="KW-0119">Carbohydrate metabolism</keyword>
<feature type="active site" description="Proton donor" evidence="9">
    <location>
        <position position="175"/>
    </location>
</feature>
<comment type="pathway">
    <text evidence="2 8">Carbohydrate metabolism; hexose metabolism.</text>
</comment>
<evidence type="ECO:0000256" key="10">
    <source>
        <dbReference type="PIRSR" id="PIRSR005096-2"/>
    </source>
</evidence>
<dbReference type="AlphaFoldDB" id="A0A1D2L6H5"/>
<dbReference type="GO" id="GO:0005737">
    <property type="term" value="C:cytoplasm"/>
    <property type="evidence" value="ECO:0007669"/>
    <property type="project" value="TreeGrafter"/>
</dbReference>
<dbReference type="InterPro" id="IPR011013">
    <property type="entry name" value="Gal_mutarotase_sf_dom"/>
</dbReference>
<dbReference type="InterPro" id="IPR018052">
    <property type="entry name" value="Ald1_epimerase_CS"/>
</dbReference>
<evidence type="ECO:0000256" key="4">
    <source>
        <dbReference type="ARBA" id="ARBA00013185"/>
    </source>
</evidence>
<dbReference type="InterPro" id="IPR015443">
    <property type="entry name" value="Aldose_1-epimerase"/>
</dbReference>
<dbReference type="GO" id="GO:0006006">
    <property type="term" value="P:glucose metabolic process"/>
    <property type="evidence" value="ECO:0007669"/>
    <property type="project" value="TreeGrafter"/>
</dbReference>
<reference evidence="12 13" key="1">
    <citation type="submission" date="2017-09" db="EMBL/GenBank/DDBJ databases">
        <title>Complete Genome Sequences of Two Strains of the Meat Spoilage Bacterium Brochothrix thermosphacta Isolated from Ground Chicken.</title>
        <authorList>
            <person name="Paoli G.C."/>
            <person name="Wijey C."/>
            <person name="Chen C.-Y."/>
            <person name="Nguyen L."/>
            <person name="Yan X."/>
            <person name="Irwin P.L."/>
        </authorList>
    </citation>
    <scope>NUCLEOTIDE SEQUENCE [LARGE SCALE GENOMIC DNA]</scope>
    <source>
        <strain evidence="12 13">BI</strain>
    </source>
</reference>
<dbReference type="CDD" id="cd09019">
    <property type="entry name" value="galactose_mutarotase_like"/>
    <property type="match status" value="1"/>
</dbReference>
<dbReference type="PIRSF" id="PIRSF005096">
    <property type="entry name" value="GALM"/>
    <property type="match status" value="1"/>
</dbReference>
<dbReference type="InterPro" id="IPR008183">
    <property type="entry name" value="Aldose_1/G6P_1-epimerase"/>
</dbReference>
<comment type="similarity">
    <text evidence="3 8">Belongs to the aldose epimerase family.</text>
</comment>
<evidence type="ECO:0000256" key="3">
    <source>
        <dbReference type="ARBA" id="ARBA00006206"/>
    </source>
</evidence>
<dbReference type="PANTHER" id="PTHR10091:SF0">
    <property type="entry name" value="GALACTOSE MUTAROTASE"/>
    <property type="match status" value="1"/>
</dbReference>
<feature type="binding site" evidence="10">
    <location>
        <position position="241"/>
    </location>
    <ligand>
        <name>beta-D-galactose</name>
        <dbReference type="ChEBI" id="CHEBI:27667"/>
    </ligand>
</feature>
<evidence type="ECO:0000256" key="9">
    <source>
        <dbReference type="PIRSR" id="PIRSR005096-1"/>
    </source>
</evidence>
<evidence type="ECO:0000313" key="13">
    <source>
        <dbReference type="Proteomes" id="UP000243591"/>
    </source>
</evidence>
<dbReference type="RefSeq" id="WP_069125215.1">
    <property type="nucleotide sequence ID" value="NZ_CP023483.1"/>
</dbReference>
<evidence type="ECO:0000256" key="8">
    <source>
        <dbReference type="PIRNR" id="PIRNR005096"/>
    </source>
</evidence>
<dbReference type="KEGG" id="bths:CNY62_01075"/>
<accession>A0A1D2L6H5</accession>
<comment type="catalytic activity">
    <reaction evidence="1 8">
        <text>alpha-D-glucose = beta-D-glucose</text>
        <dbReference type="Rhea" id="RHEA:10264"/>
        <dbReference type="ChEBI" id="CHEBI:15903"/>
        <dbReference type="ChEBI" id="CHEBI:17925"/>
        <dbReference type="EC" id="5.1.3.3"/>
    </reaction>
</comment>
<dbReference type="PANTHER" id="PTHR10091">
    <property type="entry name" value="ALDOSE-1-EPIMERASE"/>
    <property type="match status" value="1"/>
</dbReference>
<dbReference type="GO" id="GO:0004034">
    <property type="term" value="F:aldose 1-epimerase activity"/>
    <property type="evidence" value="ECO:0007669"/>
    <property type="project" value="UniProtKB-EC"/>
</dbReference>
<keyword evidence="13" id="KW-1185">Reference proteome</keyword>
<protein>
    <recommendedName>
        <fullName evidence="5 8">Aldose 1-epimerase</fullName>
        <ecNumber evidence="4 8">5.1.3.3</ecNumber>
    </recommendedName>
</protein>
<dbReference type="PROSITE" id="PS00545">
    <property type="entry name" value="ALDOSE_1_EPIMERASE"/>
    <property type="match status" value="1"/>
</dbReference>
<evidence type="ECO:0000313" key="12">
    <source>
        <dbReference type="EMBL" id="ATF25084.1"/>
    </source>
</evidence>
<dbReference type="EMBL" id="CP023483">
    <property type="protein sequence ID" value="ATF25084.1"/>
    <property type="molecule type" value="Genomic_DNA"/>
</dbReference>
<proteinExistence type="inferred from homology"/>
<evidence type="ECO:0000256" key="5">
    <source>
        <dbReference type="ARBA" id="ARBA00014165"/>
    </source>
</evidence>
<name>A0A1D2L6H5_BROTH</name>
<feature type="active site" description="Proton acceptor" evidence="9">
    <location>
        <position position="303"/>
    </location>
</feature>
<dbReference type="InterPro" id="IPR014718">
    <property type="entry name" value="GH-type_carb-bd"/>
</dbReference>
<evidence type="ECO:0000256" key="1">
    <source>
        <dbReference type="ARBA" id="ARBA00001614"/>
    </source>
</evidence>
<evidence type="ECO:0000256" key="7">
    <source>
        <dbReference type="ARBA" id="ARBA00023277"/>
    </source>
</evidence>
<organism evidence="12 13">
    <name type="scientific">Brochothrix thermosphacta</name>
    <name type="common">Microbacterium thermosphactum</name>
    <dbReference type="NCBI Taxonomy" id="2756"/>
    <lineage>
        <taxon>Bacteria</taxon>
        <taxon>Bacillati</taxon>
        <taxon>Bacillota</taxon>
        <taxon>Bacilli</taxon>
        <taxon>Bacillales</taxon>
        <taxon>Listeriaceae</taxon>
        <taxon>Brochothrix</taxon>
    </lineage>
</organism>
<evidence type="ECO:0000256" key="6">
    <source>
        <dbReference type="ARBA" id="ARBA00023235"/>
    </source>
</evidence>
<dbReference type="UniPathway" id="UPA00242"/>
<dbReference type="GO" id="GO:0030246">
    <property type="term" value="F:carbohydrate binding"/>
    <property type="evidence" value="ECO:0007669"/>
    <property type="project" value="InterPro"/>
</dbReference>
<dbReference type="EC" id="5.1.3.3" evidence="4 8"/>
<dbReference type="SUPFAM" id="SSF74650">
    <property type="entry name" value="Galactose mutarotase-like"/>
    <property type="match status" value="1"/>
</dbReference>
<evidence type="ECO:0000256" key="2">
    <source>
        <dbReference type="ARBA" id="ARBA00005028"/>
    </source>
</evidence>
<dbReference type="GO" id="GO:0033499">
    <property type="term" value="P:galactose catabolic process via UDP-galactose, Leloir pathway"/>
    <property type="evidence" value="ECO:0007669"/>
    <property type="project" value="TreeGrafter"/>
</dbReference>
<dbReference type="STRING" id="2756.BFR44_02440"/>
<evidence type="ECO:0000256" key="11">
    <source>
        <dbReference type="PIRSR" id="PIRSR005096-3"/>
    </source>
</evidence>
<sequence>MPKIERSIFGTIKNTTVERFQLENDQGMSISVMTYGATLLEVVVPDKTGRFENVVLGCATLAEYSAHSPYFGATIGRVGGRIRQGKWLNTQLTQNEGEQHIHGGVNAVSHRVWEVLKSDVENLSVTLGIVSPAGDNGYPGNLEMTVTYQLYADNHFEIITTGITDEATLFNPTNHSYFNLSGDLKETISEHQLEIGASQVALMDDSKCPTGVLAPVANTAFDFQVGQTLKAFTKKEPQGLDTPFPLNEGSDFAVRLTDNVSGRRMVIETDANAIVVFSTTGMNEPYLVNGTRPMVSELGIALEPQQLPDAIHHDHFGDIVLPAGRHKSYRSSYRFDTIKQN</sequence>
<dbReference type="InterPro" id="IPR047215">
    <property type="entry name" value="Galactose_mutarotase-like"/>
</dbReference>
<dbReference type="Gene3D" id="2.70.98.10">
    <property type="match status" value="1"/>
</dbReference>
<dbReference type="Pfam" id="PF01263">
    <property type="entry name" value="Aldose_epim"/>
    <property type="match status" value="1"/>
</dbReference>
<dbReference type="Proteomes" id="UP000243591">
    <property type="component" value="Chromosome"/>
</dbReference>
<feature type="binding site" evidence="11">
    <location>
        <begin position="175"/>
        <end position="177"/>
    </location>
    <ligand>
        <name>beta-D-galactose</name>
        <dbReference type="ChEBI" id="CHEBI:27667"/>
    </ligand>
</feature>
<dbReference type="OrthoDB" id="9779408at2"/>